<dbReference type="EMBL" id="MFAM01000035">
    <property type="protein sequence ID" value="OGD78802.1"/>
    <property type="molecule type" value="Genomic_DNA"/>
</dbReference>
<dbReference type="AlphaFoldDB" id="A0A1F5FGW7"/>
<organism evidence="1 2">
    <name type="scientific">Candidatus Collierbacteria bacterium RIFOXYB1_FULL_49_13</name>
    <dbReference type="NCBI Taxonomy" id="1817728"/>
    <lineage>
        <taxon>Bacteria</taxon>
        <taxon>Candidatus Collieribacteriota</taxon>
    </lineage>
</organism>
<gene>
    <name evidence="1" type="ORF">A2368_01535</name>
</gene>
<accession>A0A1F5FGW7</accession>
<comment type="caution">
    <text evidence="1">The sequence shown here is derived from an EMBL/GenBank/DDBJ whole genome shotgun (WGS) entry which is preliminary data.</text>
</comment>
<evidence type="ECO:0000313" key="1">
    <source>
        <dbReference type="EMBL" id="OGD78802.1"/>
    </source>
</evidence>
<protein>
    <submittedName>
        <fullName evidence="1">Uncharacterized protein</fullName>
    </submittedName>
</protein>
<name>A0A1F5FGW7_9BACT</name>
<proteinExistence type="predicted"/>
<reference evidence="1 2" key="1">
    <citation type="journal article" date="2016" name="Nat. Commun.">
        <title>Thousands of microbial genomes shed light on interconnected biogeochemical processes in an aquifer system.</title>
        <authorList>
            <person name="Anantharaman K."/>
            <person name="Brown C.T."/>
            <person name="Hug L.A."/>
            <person name="Sharon I."/>
            <person name="Castelle C.J."/>
            <person name="Probst A.J."/>
            <person name="Thomas B.C."/>
            <person name="Singh A."/>
            <person name="Wilkins M.J."/>
            <person name="Karaoz U."/>
            <person name="Brodie E.L."/>
            <person name="Williams K.H."/>
            <person name="Hubbard S.S."/>
            <person name="Banfield J.F."/>
        </authorList>
    </citation>
    <scope>NUCLEOTIDE SEQUENCE [LARGE SCALE GENOMIC DNA]</scope>
</reference>
<dbReference type="Proteomes" id="UP000176682">
    <property type="component" value="Unassembled WGS sequence"/>
</dbReference>
<sequence>MAFRIKSDAERTSEQVKKTFYILKETEQVVSEADFKKYPDDVSDLNIVFRRLTNKDIIEINKETSRYGKELAGKLKDITDPVERESISKKINQEFSEETSAYWYHLTQKTVRGIVSWDIVDGAGESLPITFENFKALGDGIQDAIISFYISEYTFTDLTKKK</sequence>
<evidence type="ECO:0000313" key="2">
    <source>
        <dbReference type="Proteomes" id="UP000176682"/>
    </source>
</evidence>